<reference evidence="4 5" key="1">
    <citation type="submission" date="2016-07" db="EMBL/GenBank/DDBJ databases">
        <title>Pervasive Adenine N6-methylation of Active Genes in Fungi.</title>
        <authorList>
            <consortium name="DOE Joint Genome Institute"/>
            <person name="Mondo S.J."/>
            <person name="Dannebaum R.O."/>
            <person name="Kuo R.C."/>
            <person name="Labutti K."/>
            <person name="Haridas S."/>
            <person name="Kuo A."/>
            <person name="Salamov A."/>
            <person name="Ahrendt S.R."/>
            <person name="Lipzen A."/>
            <person name="Sullivan W."/>
            <person name="Andreopoulos W.B."/>
            <person name="Clum A."/>
            <person name="Lindquist E."/>
            <person name="Daum C."/>
            <person name="Ramamoorthy G.K."/>
            <person name="Gryganskyi A."/>
            <person name="Culley D."/>
            <person name="Magnuson J.K."/>
            <person name="James T.Y."/>
            <person name="O'Malley M.A."/>
            <person name="Stajich J.E."/>
            <person name="Spatafora J.W."/>
            <person name="Visel A."/>
            <person name="Grigoriev I.V."/>
        </authorList>
    </citation>
    <scope>NUCLEOTIDE SEQUENCE [LARGE SCALE GENOMIC DNA]</scope>
    <source>
        <strain evidence="4 5">68-887.2</strain>
    </source>
</reference>
<evidence type="ECO:0000256" key="1">
    <source>
        <dbReference type="ARBA" id="ARBA00004429"/>
    </source>
</evidence>
<evidence type="ECO:0000256" key="2">
    <source>
        <dbReference type="ARBA" id="ARBA00022475"/>
    </source>
</evidence>
<comment type="subcellular location">
    <subcellularLocation>
        <location evidence="1">Cell inner membrane</location>
        <topology evidence="1">Multi-pass membrane protein</topology>
    </subcellularLocation>
</comment>
<dbReference type="PANTHER" id="PTHR43702">
    <property type="entry name" value="L-FUCOSE-PROTON SYMPORTER"/>
    <property type="match status" value="1"/>
</dbReference>
<dbReference type="EMBL" id="MCFC01000003">
    <property type="protein sequence ID" value="ORY34301.1"/>
    <property type="molecule type" value="Genomic_DNA"/>
</dbReference>
<accession>A0A1Y2BHN7</accession>
<dbReference type="Proteomes" id="UP000193986">
    <property type="component" value="Unassembled WGS sequence"/>
</dbReference>
<feature type="transmembrane region" description="Helical" evidence="3">
    <location>
        <begin position="29"/>
        <end position="50"/>
    </location>
</feature>
<dbReference type="SUPFAM" id="SSF103473">
    <property type="entry name" value="MFS general substrate transporter"/>
    <property type="match status" value="1"/>
</dbReference>
<organism evidence="4 5">
    <name type="scientific">Naematelia encephala</name>
    <dbReference type="NCBI Taxonomy" id="71784"/>
    <lineage>
        <taxon>Eukaryota</taxon>
        <taxon>Fungi</taxon>
        <taxon>Dikarya</taxon>
        <taxon>Basidiomycota</taxon>
        <taxon>Agaricomycotina</taxon>
        <taxon>Tremellomycetes</taxon>
        <taxon>Tremellales</taxon>
        <taxon>Naemateliaceae</taxon>
        <taxon>Naematelia</taxon>
    </lineage>
</organism>
<dbReference type="STRING" id="71784.A0A1Y2BHN7"/>
<dbReference type="InParanoid" id="A0A1Y2BHN7"/>
<evidence type="ECO:0000313" key="5">
    <source>
        <dbReference type="Proteomes" id="UP000193986"/>
    </source>
</evidence>
<keyword evidence="3" id="KW-0812">Transmembrane</keyword>
<comment type="caution">
    <text evidence="4">The sequence shown here is derived from an EMBL/GenBank/DDBJ whole genome shotgun (WGS) entry which is preliminary data.</text>
</comment>
<feature type="transmembrane region" description="Helical" evidence="3">
    <location>
        <begin position="204"/>
        <end position="223"/>
    </location>
</feature>
<dbReference type="AlphaFoldDB" id="A0A1Y2BHN7"/>
<dbReference type="PANTHER" id="PTHR43702:SF3">
    <property type="entry name" value="PROTEIN TSGA"/>
    <property type="match status" value="1"/>
</dbReference>
<feature type="transmembrane region" description="Helical" evidence="3">
    <location>
        <begin position="98"/>
        <end position="118"/>
    </location>
</feature>
<keyword evidence="5" id="KW-1185">Reference proteome</keyword>
<feature type="transmembrane region" description="Helical" evidence="3">
    <location>
        <begin position="321"/>
        <end position="342"/>
    </location>
</feature>
<name>A0A1Y2BHN7_9TREE</name>
<feature type="transmembrane region" description="Helical" evidence="3">
    <location>
        <begin position="262"/>
        <end position="285"/>
    </location>
</feature>
<sequence>MAGGAVLVGQSSGKPYGNPLRKGFIQREYLWAFMLVTSLFFLWGFAYGLLDVLNKHFQNTLGITKLQSTGLQVAYFGIGYFAYSPLAGEIMKRRGYKFTIIMGLGLYSLGAILFWPVAKFSVNTTNPHGIFGGFVVCTAVIACGLATLEVAANSYVSVMPPHQVANFRLQFSQSFNGVASFSGPLIASKYFFSDGNSNNLTNVQWVYLAVSGMGLLVATAFIFSKLPEVSEEALQAEAEALADAQGHDTQASKPFYRQYRAITGFVAQFLYVGAQVTIGSFFLNYSHENAGIADSRGSQLLSYGLITFTVARFIGTALLSVIAAPVILAVYAFACIILALMIGSLHGMSGVICLIIIMFFESIMYPVIFVLGTTGMGRHTRRAASLLVMGVSGGAVFPPIQGAIADKFDTRTSYYLVVPCFVYICGWAIYIWNKDGRRWTAGGGEIEREVEAASGGVIPPAHVGLSYTGHQENYESSIKEDVTEVEKV</sequence>
<dbReference type="InterPro" id="IPR011701">
    <property type="entry name" value="MFS"/>
</dbReference>
<proteinExistence type="predicted"/>
<dbReference type="Pfam" id="PF07690">
    <property type="entry name" value="MFS_1"/>
    <property type="match status" value="1"/>
</dbReference>
<keyword evidence="2" id="KW-1003">Cell membrane</keyword>
<dbReference type="InterPro" id="IPR050375">
    <property type="entry name" value="MFS_TsgA-like"/>
</dbReference>
<protein>
    <submittedName>
        <fullName evidence="4">Major facilitator superfamily domain-containing protein</fullName>
    </submittedName>
</protein>
<feature type="transmembrane region" description="Helical" evidence="3">
    <location>
        <begin position="348"/>
        <end position="371"/>
    </location>
</feature>
<feature type="transmembrane region" description="Helical" evidence="3">
    <location>
        <begin position="70"/>
        <end position="86"/>
    </location>
</feature>
<keyword evidence="3" id="KW-1133">Transmembrane helix</keyword>
<keyword evidence="3" id="KW-0472">Membrane</keyword>
<dbReference type="GO" id="GO:0005886">
    <property type="term" value="C:plasma membrane"/>
    <property type="evidence" value="ECO:0007669"/>
    <property type="project" value="UniProtKB-SubCell"/>
</dbReference>
<dbReference type="InterPro" id="IPR036259">
    <property type="entry name" value="MFS_trans_sf"/>
</dbReference>
<feature type="transmembrane region" description="Helical" evidence="3">
    <location>
        <begin position="383"/>
        <end position="400"/>
    </location>
</feature>
<evidence type="ECO:0000313" key="4">
    <source>
        <dbReference type="EMBL" id="ORY34301.1"/>
    </source>
</evidence>
<feature type="transmembrane region" description="Helical" evidence="3">
    <location>
        <begin position="130"/>
        <end position="152"/>
    </location>
</feature>
<feature type="transmembrane region" description="Helical" evidence="3">
    <location>
        <begin position="412"/>
        <end position="432"/>
    </location>
</feature>
<dbReference type="GO" id="GO:0022857">
    <property type="term" value="F:transmembrane transporter activity"/>
    <property type="evidence" value="ECO:0007669"/>
    <property type="project" value="InterPro"/>
</dbReference>
<dbReference type="Gene3D" id="1.20.1250.20">
    <property type="entry name" value="MFS general substrate transporter like domains"/>
    <property type="match status" value="2"/>
</dbReference>
<gene>
    <name evidence="4" type="ORF">BCR39DRAFT_477258</name>
</gene>
<dbReference type="OrthoDB" id="546893at2759"/>
<evidence type="ECO:0000256" key="3">
    <source>
        <dbReference type="SAM" id="Phobius"/>
    </source>
</evidence>